<comment type="caution">
    <text evidence="1">The sequence shown here is derived from an EMBL/GenBank/DDBJ whole genome shotgun (WGS) entry which is preliminary data.</text>
</comment>
<evidence type="ECO:0000313" key="1">
    <source>
        <dbReference type="EMBL" id="KAJ8403793.1"/>
    </source>
</evidence>
<keyword evidence="2" id="KW-1185">Reference proteome</keyword>
<evidence type="ECO:0000313" key="2">
    <source>
        <dbReference type="Proteomes" id="UP001221898"/>
    </source>
</evidence>
<accession>A0AAD7SJR3</accession>
<protein>
    <submittedName>
        <fullName evidence="1">Uncharacterized protein</fullName>
    </submittedName>
</protein>
<gene>
    <name evidence="1" type="ORF">AAFF_G00346610</name>
</gene>
<sequence length="97" mass="10972">MSKVTASRHPLNWPPRRAWRRCHSEKRSALYTPLRAGDVLIGALLGSGLLVVKKTVVSGLYLRLEMEDESLRRKRLMTPLLETKKGRAHGLLITESP</sequence>
<dbReference type="EMBL" id="JAINUG010000056">
    <property type="protein sequence ID" value="KAJ8403793.1"/>
    <property type="molecule type" value="Genomic_DNA"/>
</dbReference>
<dbReference type="Proteomes" id="UP001221898">
    <property type="component" value="Unassembled WGS sequence"/>
</dbReference>
<reference evidence="1" key="1">
    <citation type="journal article" date="2023" name="Science">
        <title>Genome structures resolve the early diversification of teleost fishes.</title>
        <authorList>
            <person name="Parey E."/>
            <person name="Louis A."/>
            <person name="Montfort J."/>
            <person name="Bouchez O."/>
            <person name="Roques C."/>
            <person name="Iampietro C."/>
            <person name="Lluch J."/>
            <person name="Castinel A."/>
            <person name="Donnadieu C."/>
            <person name="Desvignes T."/>
            <person name="Floi Bucao C."/>
            <person name="Jouanno E."/>
            <person name="Wen M."/>
            <person name="Mejri S."/>
            <person name="Dirks R."/>
            <person name="Jansen H."/>
            <person name="Henkel C."/>
            <person name="Chen W.J."/>
            <person name="Zahm M."/>
            <person name="Cabau C."/>
            <person name="Klopp C."/>
            <person name="Thompson A.W."/>
            <person name="Robinson-Rechavi M."/>
            <person name="Braasch I."/>
            <person name="Lecointre G."/>
            <person name="Bobe J."/>
            <person name="Postlethwait J.H."/>
            <person name="Berthelot C."/>
            <person name="Roest Crollius H."/>
            <person name="Guiguen Y."/>
        </authorList>
    </citation>
    <scope>NUCLEOTIDE SEQUENCE</scope>
    <source>
        <strain evidence="1">NC1722</strain>
    </source>
</reference>
<proteinExistence type="predicted"/>
<dbReference type="AlphaFoldDB" id="A0AAD7SJR3"/>
<name>A0AAD7SJR3_9TELE</name>
<organism evidence="1 2">
    <name type="scientific">Aldrovandia affinis</name>
    <dbReference type="NCBI Taxonomy" id="143900"/>
    <lineage>
        <taxon>Eukaryota</taxon>
        <taxon>Metazoa</taxon>
        <taxon>Chordata</taxon>
        <taxon>Craniata</taxon>
        <taxon>Vertebrata</taxon>
        <taxon>Euteleostomi</taxon>
        <taxon>Actinopterygii</taxon>
        <taxon>Neopterygii</taxon>
        <taxon>Teleostei</taxon>
        <taxon>Notacanthiformes</taxon>
        <taxon>Halosauridae</taxon>
        <taxon>Aldrovandia</taxon>
    </lineage>
</organism>